<dbReference type="AlphaFoldDB" id="A0A8H5HTE1"/>
<gene>
    <name evidence="2" type="ORF">D9757_005001</name>
</gene>
<organism evidence="2 3">
    <name type="scientific">Collybiopsis confluens</name>
    <dbReference type="NCBI Taxonomy" id="2823264"/>
    <lineage>
        <taxon>Eukaryota</taxon>
        <taxon>Fungi</taxon>
        <taxon>Dikarya</taxon>
        <taxon>Basidiomycota</taxon>
        <taxon>Agaricomycotina</taxon>
        <taxon>Agaricomycetes</taxon>
        <taxon>Agaricomycetidae</taxon>
        <taxon>Agaricales</taxon>
        <taxon>Marasmiineae</taxon>
        <taxon>Omphalotaceae</taxon>
        <taxon>Collybiopsis</taxon>
    </lineage>
</organism>
<evidence type="ECO:0000313" key="2">
    <source>
        <dbReference type="EMBL" id="KAF5389118.1"/>
    </source>
</evidence>
<evidence type="ECO:0000313" key="3">
    <source>
        <dbReference type="Proteomes" id="UP000518752"/>
    </source>
</evidence>
<proteinExistence type="predicted"/>
<feature type="compositionally biased region" description="Low complexity" evidence="1">
    <location>
        <begin position="315"/>
        <end position="326"/>
    </location>
</feature>
<name>A0A8H5HTE1_9AGAR</name>
<evidence type="ECO:0000256" key="1">
    <source>
        <dbReference type="SAM" id="MobiDB-lite"/>
    </source>
</evidence>
<feature type="compositionally biased region" description="Basic residues" evidence="1">
    <location>
        <begin position="297"/>
        <end position="314"/>
    </location>
</feature>
<accession>A0A8H5HTE1</accession>
<protein>
    <submittedName>
        <fullName evidence="2">Uncharacterized protein</fullName>
    </submittedName>
</protein>
<comment type="caution">
    <text evidence="2">The sequence shown here is derived from an EMBL/GenBank/DDBJ whole genome shotgun (WGS) entry which is preliminary data.</text>
</comment>
<sequence length="474" mass="50819">MDGPPRVICTTPDGAEMAPDGDHGPYPVDVGADALDTYDEPLLSLPTSSQPADSSPTRTALFQAGPQWQNPFNVTDEPWFGNGYLASSGASDPALWVDQSQAPVGNPYPLSAPSNTIHLDIALNTTRSVELDPLIFSDHTTLRNVSMSGSTIFAQPYTSALFGFPQSTLSSPNSLNHDQSRFASPSFPPNPVELNLRLRTDFIHAAVESNTPISSPSNCWSGFGTPTSVPSSGSNSPMVYTPSLQFNRGLRLGDYSVDRANPFSEVYPGLMGYDTNAAVSPSSLSPVSDTGALSAPRGRRPSHADHRTRRKRYNASRSSSASSGARIPQEFSPEIELGPSLSIEHIVHRGVVSRERRASSGGPREFSSGMSNAASDFAHTRTRLLSDSFLTERMRTPPSSDDSGKFIKGELWAFAQQIPTFEDDEPSPTTANPTGTASGFVKKVASEALVNATTRRRKNNAKFFCDLDGSIADG</sequence>
<dbReference type="EMBL" id="JAACJN010000024">
    <property type="protein sequence ID" value="KAF5389118.1"/>
    <property type="molecule type" value="Genomic_DNA"/>
</dbReference>
<feature type="compositionally biased region" description="Low complexity" evidence="1">
    <location>
        <begin position="279"/>
        <end position="288"/>
    </location>
</feature>
<dbReference type="Proteomes" id="UP000518752">
    <property type="component" value="Unassembled WGS sequence"/>
</dbReference>
<feature type="region of interest" description="Disordered" evidence="1">
    <location>
        <begin position="279"/>
        <end position="333"/>
    </location>
</feature>
<reference evidence="2 3" key="1">
    <citation type="journal article" date="2020" name="ISME J.">
        <title>Uncovering the hidden diversity of litter-decomposition mechanisms in mushroom-forming fungi.</title>
        <authorList>
            <person name="Floudas D."/>
            <person name="Bentzer J."/>
            <person name="Ahren D."/>
            <person name="Johansson T."/>
            <person name="Persson P."/>
            <person name="Tunlid A."/>
        </authorList>
    </citation>
    <scope>NUCLEOTIDE SEQUENCE [LARGE SCALE GENOMIC DNA]</scope>
    <source>
        <strain evidence="2 3">CBS 406.79</strain>
    </source>
</reference>
<feature type="region of interest" description="Disordered" evidence="1">
    <location>
        <begin position="1"/>
        <end position="33"/>
    </location>
</feature>
<keyword evidence="3" id="KW-1185">Reference proteome</keyword>